<evidence type="ECO:0000256" key="1">
    <source>
        <dbReference type="ARBA" id="ARBA00009437"/>
    </source>
</evidence>
<evidence type="ECO:0000256" key="2">
    <source>
        <dbReference type="ARBA" id="ARBA00023015"/>
    </source>
</evidence>
<comment type="caution">
    <text evidence="6">The sequence shown here is derived from an EMBL/GenBank/DDBJ whole genome shotgun (WGS) entry which is preliminary data.</text>
</comment>
<feature type="domain" description="HTH lysR-type" evidence="5">
    <location>
        <begin position="1"/>
        <end position="58"/>
    </location>
</feature>
<dbReference type="Gene3D" id="3.40.190.10">
    <property type="entry name" value="Periplasmic binding protein-like II"/>
    <property type="match status" value="2"/>
</dbReference>
<dbReference type="RefSeq" id="WP_260192565.1">
    <property type="nucleotide sequence ID" value="NZ_JAFFZE010000014.1"/>
</dbReference>
<protein>
    <submittedName>
        <fullName evidence="6">LysR family transcriptional regulator</fullName>
    </submittedName>
</protein>
<dbReference type="Gene3D" id="1.10.10.10">
    <property type="entry name" value="Winged helix-like DNA-binding domain superfamily/Winged helix DNA-binding domain"/>
    <property type="match status" value="1"/>
</dbReference>
<gene>
    <name evidence="6" type="ORF">JT362_18450</name>
</gene>
<dbReference type="CDD" id="cd08414">
    <property type="entry name" value="PBP2_LTTR_aromatics_like"/>
    <property type="match status" value="1"/>
</dbReference>
<evidence type="ECO:0000256" key="4">
    <source>
        <dbReference type="ARBA" id="ARBA00023163"/>
    </source>
</evidence>
<dbReference type="Pfam" id="PF00126">
    <property type="entry name" value="HTH_1"/>
    <property type="match status" value="1"/>
</dbReference>
<dbReference type="Proteomes" id="UP001156441">
    <property type="component" value="Unassembled WGS sequence"/>
</dbReference>
<dbReference type="Pfam" id="PF03466">
    <property type="entry name" value="LysR_substrate"/>
    <property type="match status" value="1"/>
</dbReference>
<name>A0ABT2JCR9_9PSEU</name>
<accession>A0ABT2JCR9</accession>
<dbReference type="InterPro" id="IPR036390">
    <property type="entry name" value="WH_DNA-bd_sf"/>
</dbReference>
<sequence length="292" mass="31827">MDLRLLRYFAVVADERNFGRAANRLHMTQPPLSRAIRRLERDLGAVLLERSPRGVTLTSAGEALYREARDLLERADRTRARVAEAAGGMSVTIGTLADSVRETGSRLARAFREQHPAVPVTVREADFGDPSAGLHAGVVDLALTLLPFDTTGLRTRVLRTDPVGAVLRLDDPLAGRAGISLADLADRQWFRFPDTTDPLWCEFWTGAAPPHASRPVVRTASECLQAVVWNNTVGLIPLSHDLPEGLTAVPLVDQPPTELVVAWRADDGNPLVRSLVRMAVDGHQDATESSSQ</sequence>
<dbReference type="PANTHER" id="PTHR30346:SF0">
    <property type="entry name" value="HCA OPERON TRANSCRIPTIONAL ACTIVATOR HCAR"/>
    <property type="match status" value="1"/>
</dbReference>
<comment type="similarity">
    <text evidence="1">Belongs to the LysR transcriptional regulatory family.</text>
</comment>
<dbReference type="SUPFAM" id="SSF46785">
    <property type="entry name" value="Winged helix' DNA-binding domain"/>
    <property type="match status" value="1"/>
</dbReference>
<keyword evidence="3" id="KW-0238">DNA-binding</keyword>
<dbReference type="PRINTS" id="PR00039">
    <property type="entry name" value="HTHLYSR"/>
</dbReference>
<proteinExistence type="inferred from homology"/>
<organism evidence="6 7">
    <name type="scientific">Actinophytocola gossypii</name>
    <dbReference type="NCBI Taxonomy" id="2812003"/>
    <lineage>
        <taxon>Bacteria</taxon>
        <taxon>Bacillati</taxon>
        <taxon>Actinomycetota</taxon>
        <taxon>Actinomycetes</taxon>
        <taxon>Pseudonocardiales</taxon>
        <taxon>Pseudonocardiaceae</taxon>
    </lineage>
</organism>
<dbReference type="EMBL" id="JAFFZE010000014">
    <property type="protein sequence ID" value="MCT2585099.1"/>
    <property type="molecule type" value="Genomic_DNA"/>
</dbReference>
<keyword evidence="4" id="KW-0804">Transcription</keyword>
<dbReference type="InterPro" id="IPR036388">
    <property type="entry name" value="WH-like_DNA-bd_sf"/>
</dbReference>
<evidence type="ECO:0000259" key="5">
    <source>
        <dbReference type="PROSITE" id="PS50931"/>
    </source>
</evidence>
<dbReference type="PROSITE" id="PS50931">
    <property type="entry name" value="HTH_LYSR"/>
    <property type="match status" value="1"/>
</dbReference>
<reference evidence="6 7" key="1">
    <citation type="submission" date="2021-02" db="EMBL/GenBank/DDBJ databases">
        <title>Actinophytocola xerophila sp. nov., isolated from soil of cotton cropping field.</title>
        <authorList>
            <person name="Huang R."/>
            <person name="Chen X."/>
            <person name="Ge X."/>
            <person name="Liu W."/>
        </authorList>
    </citation>
    <scope>NUCLEOTIDE SEQUENCE [LARGE SCALE GENOMIC DNA]</scope>
    <source>
        <strain evidence="6 7">S1-96</strain>
    </source>
</reference>
<evidence type="ECO:0000313" key="6">
    <source>
        <dbReference type="EMBL" id="MCT2585099.1"/>
    </source>
</evidence>
<evidence type="ECO:0000313" key="7">
    <source>
        <dbReference type="Proteomes" id="UP001156441"/>
    </source>
</evidence>
<dbReference type="InterPro" id="IPR000847">
    <property type="entry name" value="LysR_HTH_N"/>
</dbReference>
<evidence type="ECO:0000256" key="3">
    <source>
        <dbReference type="ARBA" id="ARBA00023125"/>
    </source>
</evidence>
<dbReference type="SUPFAM" id="SSF53850">
    <property type="entry name" value="Periplasmic binding protein-like II"/>
    <property type="match status" value="1"/>
</dbReference>
<dbReference type="PANTHER" id="PTHR30346">
    <property type="entry name" value="TRANSCRIPTIONAL DUAL REGULATOR HCAR-RELATED"/>
    <property type="match status" value="1"/>
</dbReference>
<keyword evidence="7" id="KW-1185">Reference proteome</keyword>
<keyword evidence="2" id="KW-0805">Transcription regulation</keyword>
<dbReference type="InterPro" id="IPR005119">
    <property type="entry name" value="LysR_subst-bd"/>
</dbReference>